<proteinExistence type="predicted"/>
<feature type="region of interest" description="Disordered" evidence="1">
    <location>
        <begin position="37"/>
        <end position="58"/>
    </location>
</feature>
<sequence>MRCSHLSLYLLYLLLAAVNRPTAASLEFGLLVDHPRSGPSRQSSDRLHVGPRTSPPTAHISPIGVVKSVELMINTASSYLNADDVKSILSFHRRVMDVALFYAEPAEISWPNMSRNLHAQSCRLQQMGACMYDDHKLPYQRVKQPQKMDKILFRCIQIPMLPADLLR</sequence>
<dbReference type="EMBL" id="AMZH03007324">
    <property type="protein sequence ID" value="RRT61609.1"/>
    <property type="molecule type" value="Genomic_DNA"/>
</dbReference>
<protein>
    <submittedName>
        <fullName evidence="3">Uncharacterized protein</fullName>
    </submittedName>
</protein>
<gene>
    <name evidence="3" type="ORF">B296_00044081</name>
</gene>
<accession>A0A426ZCB9</accession>
<evidence type="ECO:0000256" key="2">
    <source>
        <dbReference type="SAM" id="SignalP"/>
    </source>
</evidence>
<name>A0A426ZCB9_ENSVE</name>
<evidence type="ECO:0000313" key="3">
    <source>
        <dbReference type="EMBL" id="RRT61609.1"/>
    </source>
</evidence>
<comment type="caution">
    <text evidence="3">The sequence shown here is derived from an EMBL/GenBank/DDBJ whole genome shotgun (WGS) entry which is preliminary data.</text>
</comment>
<organism evidence="3 4">
    <name type="scientific">Ensete ventricosum</name>
    <name type="common">Abyssinian banana</name>
    <name type="synonym">Musa ensete</name>
    <dbReference type="NCBI Taxonomy" id="4639"/>
    <lineage>
        <taxon>Eukaryota</taxon>
        <taxon>Viridiplantae</taxon>
        <taxon>Streptophyta</taxon>
        <taxon>Embryophyta</taxon>
        <taxon>Tracheophyta</taxon>
        <taxon>Spermatophyta</taxon>
        <taxon>Magnoliopsida</taxon>
        <taxon>Liliopsida</taxon>
        <taxon>Zingiberales</taxon>
        <taxon>Musaceae</taxon>
        <taxon>Ensete</taxon>
    </lineage>
</organism>
<reference evidence="3 4" key="1">
    <citation type="journal article" date="2014" name="Agronomy (Basel)">
        <title>A Draft Genome Sequence for Ensete ventricosum, the Drought-Tolerant Tree Against Hunger.</title>
        <authorList>
            <person name="Harrison J."/>
            <person name="Moore K.A."/>
            <person name="Paszkiewicz K."/>
            <person name="Jones T."/>
            <person name="Grant M."/>
            <person name="Ambacheew D."/>
            <person name="Muzemil S."/>
            <person name="Studholme D.J."/>
        </authorList>
    </citation>
    <scope>NUCLEOTIDE SEQUENCE [LARGE SCALE GENOMIC DNA]</scope>
</reference>
<dbReference type="Proteomes" id="UP000287651">
    <property type="component" value="Unassembled WGS sequence"/>
</dbReference>
<keyword evidence="2" id="KW-0732">Signal</keyword>
<feature type="signal peptide" evidence="2">
    <location>
        <begin position="1"/>
        <end position="24"/>
    </location>
</feature>
<evidence type="ECO:0000256" key="1">
    <source>
        <dbReference type="SAM" id="MobiDB-lite"/>
    </source>
</evidence>
<evidence type="ECO:0000313" key="4">
    <source>
        <dbReference type="Proteomes" id="UP000287651"/>
    </source>
</evidence>
<dbReference type="AlphaFoldDB" id="A0A426ZCB9"/>
<feature type="chain" id="PRO_5019454012" evidence="2">
    <location>
        <begin position="25"/>
        <end position="167"/>
    </location>
</feature>